<proteinExistence type="predicted"/>
<dbReference type="Pfam" id="PF21983">
    <property type="entry name" value="NikA-like"/>
    <property type="match status" value="1"/>
</dbReference>
<reference evidence="2" key="1">
    <citation type="submission" date="2016-12" db="EMBL/GenBank/DDBJ databases">
        <authorList>
            <person name="Rodrigo-Torres L."/>
            <person name="Arahal R.D."/>
            <person name="Lucena T."/>
        </authorList>
    </citation>
    <scope>NUCLEOTIDE SEQUENCE [LARGE SCALE GENOMIC DNA]</scope>
</reference>
<name>A0A1M7Z0X5_9VIBR</name>
<protein>
    <recommendedName>
        <fullName evidence="3">Bacterial mobilisation domain-containing protein</fullName>
    </recommendedName>
</protein>
<dbReference type="InterPro" id="IPR053842">
    <property type="entry name" value="NikA-like"/>
</dbReference>
<dbReference type="AlphaFoldDB" id="A0A1M7Z0X5"/>
<evidence type="ECO:0008006" key="3">
    <source>
        <dbReference type="Google" id="ProtNLM"/>
    </source>
</evidence>
<evidence type="ECO:0000313" key="1">
    <source>
        <dbReference type="EMBL" id="SHO58511.1"/>
    </source>
</evidence>
<sequence>MNASNKKLGAPLKSDEDKHNSYIKLYLTAEQKNWIKQQQKAAGVKSTSRFLFKLLAEASLKRQISFAVNKQINNDLQLQLSKLGNNVNQAIAFLHSTGDVQYIEQTKRELELVMMTLQQVSAEVRTHADMKPAPEFPH</sequence>
<dbReference type="RefSeq" id="WP_073585958.1">
    <property type="nucleotide sequence ID" value="NZ_AP024897.1"/>
</dbReference>
<organism evidence="1 2">
    <name type="scientific">Vibrio quintilis</name>
    <dbReference type="NCBI Taxonomy" id="1117707"/>
    <lineage>
        <taxon>Bacteria</taxon>
        <taxon>Pseudomonadati</taxon>
        <taxon>Pseudomonadota</taxon>
        <taxon>Gammaproteobacteria</taxon>
        <taxon>Vibrionales</taxon>
        <taxon>Vibrionaceae</taxon>
        <taxon>Vibrio</taxon>
    </lineage>
</organism>
<dbReference type="Proteomes" id="UP000184600">
    <property type="component" value="Unassembled WGS sequence"/>
</dbReference>
<keyword evidence="2" id="KW-1185">Reference proteome</keyword>
<gene>
    <name evidence="1" type="ORF">VQ7734_04283</name>
</gene>
<dbReference type="EMBL" id="FRFG01000066">
    <property type="protein sequence ID" value="SHO58511.1"/>
    <property type="molecule type" value="Genomic_DNA"/>
</dbReference>
<accession>A0A1M7Z0X5</accession>
<evidence type="ECO:0000313" key="2">
    <source>
        <dbReference type="Proteomes" id="UP000184600"/>
    </source>
</evidence>